<dbReference type="Proteomes" id="UP000033852">
    <property type="component" value="Unassembled WGS sequence"/>
</dbReference>
<dbReference type="AlphaFoldDB" id="A0A0G2AYI9"/>
<gene>
    <name evidence="1" type="ORF">UY86_C0001G0022</name>
</gene>
<evidence type="ECO:0000313" key="2">
    <source>
        <dbReference type="Proteomes" id="UP000033852"/>
    </source>
</evidence>
<proteinExistence type="predicted"/>
<evidence type="ECO:0000313" key="1">
    <source>
        <dbReference type="EMBL" id="KKW38049.1"/>
    </source>
</evidence>
<comment type="caution">
    <text evidence="1">The sequence shown here is derived from an EMBL/GenBank/DDBJ whole genome shotgun (WGS) entry which is preliminary data.</text>
</comment>
<accession>A0A0G2AYI9</accession>
<protein>
    <submittedName>
        <fullName evidence="1">Uncharacterized protein</fullName>
    </submittedName>
</protein>
<sequence length="75" mass="8481">MQASLVLGDLTQKTGRRSAALWSIGVMADKAENVFQSPLKLKQCKRRECVYLARCVARAVPREFSRAGRRAFERP</sequence>
<organism evidence="1 2">
    <name type="scientific">Candidatus Adlerbacteria bacterium GW2011_GWB1_54_7</name>
    <dbReference type="NCBI Taxonomy" id="1618607"/>
    <lineage>
        <taxon>Bacteria</taxon>
        <taxon>Candidatus Adleribacteriota</taxon>
    </lineage>
</organism>
<name>A0A0G2AYI9_9BACT</name>
<reference evidence="1 2" key="1">
    <citation type="journal article" date="2015" name="Nature">
        <title>rRNA introns, odd ribosomes, and small enigmatic genomes across a large radiation of phyla.</title>
        <authorList>
            <person name="Brown C.T."/>
            <person name="Hug L.A."/>
            <person name="Thomas B.C."/>
            <person name="Sharon I."/>
            <person name="Castelle C.J."/>
            <person name="Singh A."/>
            <person name="Wilkins M.J."/>
            <person name="Williams K.H."/>
            <person name="Banfield J.F."/>
        </authorList>
    </citation>
    <scope>NUCLEOTIDE SEQUENCE [LARGE SCALE GENOMIC DNA]</scope>
</reference>
<dbReference type="EMBL" id="LCRR01000001">
    <property type="protein sequence ID" value="KKW38049.1"/>
    <property type="molecule type" value="Genomic_DNA"/>
</dbReference>